<dbReference type="EMBL" id="CP017982">
    <property type="protein sequence ID" value="AYE62018.1"/>
    <property type="molecule type" value="Genomic_DNA"/>
</dbReference>
<accession>A0A386RFH8</accession>
<evidence type="ECO:0000313" key="1">
    <source>
        <dbReference type="EMBL" id="AYE62018.1"/>
    </source>
</evidence>
<proteinExistence type="predicted"/>
<dbReference type="InterPro" id="IPR023214">
    <property type="entry name" value="HAD_sf"/>
</dbReference>
<dbReference type="CDD" id="cd07516">
    <property type="entry name" value="HAD_Pase"/>
    <property type="match status" value="1"/>
</dbReference>
<dbReference type="SFLD" id="SFLDS00003">
    <property type="entry name" value="Haloacid_Dehalogenase"/>
    <property type="match status" value="1"/>
</dbReference>
<dbReference type="Gene3D" id="3.40.50.1000">
    <property type="entry name" value="HAD superfamily/HAD-like"/>
    <property type="match status" value="1"/>
</dbReference>
<dbReference type="GO" id="GO:0016791">
    <property type="term" value="F:phosphatase activity"/>
    <property type="evidence" value="ECO:0007669"/>
    <property type="project" value="TreeGrafter"/>
</dbReference>
<dbReference type="SFLD" id="SFLDG01140">
    <property type="entry name" value="C2.B:_Phosphomannomutase_and_P"/>
    <property type="match status" value="1"/>
</dbReference>
<dbReference type="PROSITE" id="PS01228">
    <property type="entry name" value="COF_1"/>
    <property type="match status" value="1"/>
</dbReference>
<gene>
    <name evidence="1" type="ORF">BC335_1610</name>
</gene>
<sequence length="275" mass="30762">MAIKLIAVDLDGTLLSSGNTILPETQRMLRVASENGIKVVLATGRPFSGVLPFAKQLGLSGDDQYAIVFNGAVVQTIAGKVLMSQELNYQDFNNMLRFQRLSHVNVHFETIQYFLTCDHDLSIQMQINAALTNNIMKVRERKDISQDFTFNKVGFTSWEGNDQVEKLWNNLPSWAFDTYDIVRNFDSIFDSIIELNALGASKGNALMDLASRLKIDQKDVMIFGDQGNDISMFSNPNFMKIAMGNAISTIKDKADYVTDDNDHNGIAKALKKFVL</sequence>
<reference evidence="1 2" key="1">
    <citation type="submission" date="2016-10" db="EMBL/GenBank/DDBJ databases">
        <title>Complete genomic sequencing of Lactobacillus helveticus LH99 and comparative genome analysis.</title>
        <authorList>
            <person name="Li N."/>
            <person name="You C."/>
            <person name="Liu Z."/>
        </authorList>
    </citation>
    <scope>NUCLEOTIDE SEQUENCE [LARGE SCALE GENOMIC DNA]</scope>
    <source>
        <strain evidence="1 2">LH99</strain>
    </source>
</reference>
<evidence type="ECO:0000313" key="2">
    <source>
        <dbReference type="Proteomes" id="UP000267794"/>
    </source>
</evidence>
<dbReference type="Gene3D" id="3.30.1240.10">
    <property type="match status" value="1"/>
</dbReference>
<dbReference type="InterPro" id="IPR036412">
    <property type="entry name" value="HAD-like_sf"/>
</dbReference>
<dbReference type="PANTHER" id="PTHR10000:SF8">
    <property type="entry name" value="HAD SUPERFAMILY HYDROLASE-LIKE, TYPE 3"/>
    <property type="match status" value="1"/>
</dbReference>
<dbReference type="SFLD" id="SFLDG01144">
    <property type="entry name" value="C2.B.4:_PGP_Like"/>
    <property type="match status" value="1"/>
</dbReference>
<organism evidence="1 2">
    <name type="scientific">Lactobacillus helveticus</name>
    <name type="common">Lactobacillus suntoryeus</name>
    <dbReference type="NCBI Taxonomy" id="1587"/>
    <lineage>
        <taxon>Bacteria</taxon>
        <taxon>Bacillati</taxon>
        <taxon>Bacillota</taxon>
        <taxon>Bacilli</taxon>
        <taxon>Lactobacillales</taxon>
        <taxon>Lactobacillaceae</taxon>
        <taxon>Lactobacillus</taxon>
    </lineage>
</organism>
<protein>
    <submittedName>
        <fullName evidence="1">HAD family hydrolase</fullName>
    </submittedName>
</protein>
<dbReference type="InterPro" id="IPR000150">
    <property type="entry name" value="Cof"/>
</dbReference>
<dbReference type="GO" id="GO:0000287">
    <property type="term" value="F:magnesium ion binding"/>
    <property type="evidence" value="ECO:0007669"/>
    <property type="project" value="TreeGrafter"/>
</dbReference>
<dbReference type="SUPFAM" id="SSF56784">
    <property type="entry name" value="HAD-like"/>
    <property type="match status" value="1"/>
</dbReference>
<dbReference type="Pfam" id="PF08282">
    <property type="entry name" value="Hydrolase_3"/>
    <property type="match status" value="1"/>
</dbReference>
<keyword evidence="1" id="KW-0378">Hydrolase</keyword>
<name>A0A386RFH8_LACHE</name>
<dbReference type="NCBIfam" id="TIGR00099">
    <property type="entry name" value="Cof-subfamily"/>
    <property type="match status" value="1"/>
</dbReference>
<dbReference type="RefSeq" id="WP_120357577.1">
    <property type="nucleotide sequence ID" value="NZ_CP017982.1"/>
</dbReference>
<dbReference type="InterPro" id="IPR006379">
    <property type="entry name" value="HAD-SF_hydro_IIB"/>
</dbReference>
<dbReference type="GO" id="GO:0005829">
    <property type="term" value="C:cytosol"/>
    <property type="evidence" value="ECO:0007669"/>
    <property type="project" value="TreeGrafter"/>
</dbReference>
<dbReference type="NCBIfam" id="TIGR01484">
    <property type="entry name" value="HAD-SF-IIB"/>
    <property type="match status" value="1"/>
</dbReference>
<dbReference type="AlphaFoldDB" id="A0A386RFH8"/>
<dbReference type="Proteomes" id="UP000267794">
    <property type="component" value="Chromosome"/>
</dbReference>
<dbReference type="PANTHER" id="PTHR10000">
    <property type="entry name" value="PHOSPHOSERINE PHOSPHATASE"/>
    <property type="match status" value="1"/>
</dbReference>